<sequence length="182" mass="20967">MPFIDGIPDDLVTEEILMRCRVPLDQARQIDCSEQTIVDFLMRLRRCWAISSTWKCAVERTLEWAAWRLARYEAEQFELESQGRGYSLIEIDPLHPLFGKTNPFRNFKSNLIAFAKSKEVQGSAKRQQTFSSREILTPLHMLTDKELLHILIALTRPGKLAFAGSVCQTWVTPLDRIVTTVQ</sequence>
<name>A0A8T0HTV3_CERPU</name>
<organism evidence="1 2">
    <name type="scientific">Ceratodon purpureus</name>
    <name type="common">Fire moss</name>
    <name type="synonym">Dicranum purpureum</name>
    <dbReference type="NCBI Taxonomy" id="3225"/>
    <lineage>
        <taxon>Eukaryota</taxon>
        <taxon>Viridiplantae</taxon>
        <taxon>Streptophyta</taxon>
        <taxon>Embryophyta</taxon>
        <taxon>Bryophyta</taxon>
        <taxon>Bryophytina</taxon>
        <taxon>Bryopsida</taxon>
        <taxon>Dicranidae</taxon>
        <taxon>Pseudoditrichales</taxon>
        <taxon>Ditrichaceae</taxon>
        <taxon>Ceratodon</taxon>
    </lineage>
</organism>
<accession>A0A8T0HTV3</accession>
<comment type="caution">
    <text evidence="1">The sequence shown here is derived from an EMBL/GenBank/DDBJ whole genome shotgun (WGS) entry which is preliminary data.</text>
</comment>
<dbReference type="EMBL" id="CM026426">
    <property type="protein sequence ID" value="KAG0574394.1"/>
    <property type="molecule type" value="Genomic_DNA"/>
</dbReference>
<dbReference type="AlphaFoldDB" id="A0A8T0HTV3"/>
<reference evidence="1" key="1">
    <citation type="submission" date="2020-06" db="EMBL/GenBank/DDBJ databases">
        <title>WGS assembly of Ceratodon purpureus strain R40.</title>
        <authorList>
            <person name="Carey S.B."/>
            <person name="Jenkins J."/>
            <person name="Shu S."/>
            <person name="Lovell J.T."/>
            <person name="Sreedasyam A."/>
            <person name="Maumus F."/>
            <person name="Tiley G.P."/>
            <person name="Fernandez-Pozo N."/>
            <person name="Barry K."/>
            <person name="Chen C."/>
            <person name="Wang M."/>
            <person name="Lipzen A."/>
            <person name="Daum C."/>
            <person name="Saski C.A."/>
            <person name="Payton A.C."/>
            <person name="Mcbreen J.C."/>
            <person name="Conrad R.E."/>
            <person name="Kollar L.M."/>
            <person name="Olsson S."/>
            <person name="Huttunen S."/>
            <person name="Landis J.B."/>
            <person name="Wickett N.J."/>
            <person name="Johnson M.G."/>
            <person name="Rensing S.A."/>
            <person name="Grimwood J."/>
            <person name="Schmutz J."/>
            <person name="Mcdaniel S.F."/>
        </authorList>
    </citation>
    <scope>NUCLEOTIDE SEQUENCE</scope>
    <source>
        <strain evidence="1">R40</strain>
    </source>
</reference>
<evidence type="ECO:0000313" key="2">
    <source>
        <dbReference type="Proteomes" id="UP000822688"/>
    </source>
</evidence>
<dbReference type="Proteomes" id="UP000822688">
    <property type="component" value="Chromosome V"/>
</dbReference>
<proteinExistence type="predicted"/>
<gene>
    <name evidence="1" type="ORF">KC19_VG259600</name>
</gene>
<protein>
    <submittedName>
        <fullName evidence="1">Uncharacterized protein</fullName>
    </submittedName>
</protein>
<evidence type="ECO:0000313" key="1">
    <source>
        <dbReference type="EMBL" id="KAG0574394.1"/>
    </source>
</evidence>
<keyword evidence="2" id="KW-1185">Reference proteome</keyword>